<comment type="caution">
    <text evidence="3">The sequence shown here is derived from an EMBL/GenBank/DDBJ whole genome shotgun (WGS) entry which is preliminary data.</text>
</comment>
<dbReference type="GeneID" id="85365460"/>
<dbReference type="EMBL" id="JAUEPS010000018">
    <property type="protein sequence ID" value="KAK0458174.1"/>
    <property type="molecule type" value="Genomic_DNA"/>
</dbReference>
<keyword evidence="4" id="KW-1185">Reference proteome</keyword>
<dbReference type="GO" id="GO:0016491">
    <property type="term" value="F:oxidoreductase activity"/>
    <property type="evidence" value="ECO:0007669"/>
    <property type="project" value="InterPro"/>
</dbReference>
<evidence type="ECO:0000313" key="3">
    <source>
        <dbReference type="EMBL" id="KAK0458174.1"/>
    </source>
</evidence>
<evidence type="ECO:0000256" key="1">
    <source>
        <dbReference type="SAM" id="Phobius"/>
    </source>
</evidence>
<keyword evidence="1" id="KW-0472">Membrane</keyword>
<evidence type="ECO:0000259" key="2">
    <source>
        <dbReference type="Pfam" id="PF00487"/>
    </source>
</evidence>
<keyword evidence="1" id="KW-0812">Transmembrane</keyword>
<evidence type="ECO:0000313" key="4">
    <source>
        <dbReference type="Proteomes" id="UP001175211"/>
    </source>
</evidence>
<name>A0AA39KBM6_ARMTA</name>
<feature type="transmembrane region" description="Helical" evidence="1">
    <location>
        <begin position="41"/>
        <end position="58"/>
    </location>
</feature>
<keyword evidence="1" id="KW-1133">Transmembrane helix</keyword>
<sequence length="203" mass="23149">MGQQLIPSLPTKNFHELRRAIPAHLFQCSNVTSLWLLVRDIAMSLVLACGVSQLDALLSSMIWQMALLKYICLSVPWIVYWWFQGLVLTGIWVIGHECGHGSFFTSQLICDVVGFVCHSALWTPYLSWKITHRSHHRHHASMEKDEHWIPRTRSEVSNEDSLFEDTPILTGDTSGGTTSSRLSVLFAFQRIWSAKVSQGYRSF</sequence>
<feature type="transmembrane region" description="Helical" evidence="1">
    <location>
        <begin position="70"/>
        <end position="94"/>
    </location>
</feature>
<dbReference type="GO" id="GO:0006629">
    <property type="term" value="P:lipid metabolic process"/>
    <property type="evidence" value="ECO:0007669"/>
    <property type="project" value="InterPro"/>
</dbReference>
<organism evidence="3 4">
    <name type="scientific">Armillaria tabescens</name>
    <name type="common">Ringless honey mushroom</name>
    <name type="synonym">Agaricus tabescens</name>
    <dbReference type="NCBI Taxonomy" id="1929756"/>
    <lineage>
        <taxon>Eukaryota</taxon>
        <taxon>Fungi</taxon>
        <taxon>Dikarya</taxon>
        <taxon>Basidiomycota</taxon>
        <taxon>Agaricomycotina</taxon>
        <taxon>Agaricomycetes</taxon>
        <taxon>Agaricomycetidae</taxon>
        <taxon>Agaricales</taxon>
        <taxon>Marasmiineae</taxon>
        <taxon>Physalacriaceae</taxon>
        <taxon>Desarmillaria</taxon>
    </lineage>
</organism>
<feature type="transmembrane region" description="Helical" evidence="1">
    <location>
        <begin position="106"/>
        <end position="128"/>
    </location>
</feature>
<protein>
    <recommendedName>
        <fullName evidence="2">Fatty acid desaturase domain-containing protein</fullName>
    </recommendedName>
</protein>
<accession>A0AA39KBM6</accession>
<dbReference type="RefSeq" id="XP_060330462.1">
    <property type="nucleotide sequence ID" value="XM_060481912.1"/>
</dbReference>
<dbReference type="Pfam" id="PF00487">
    <property type="entry name" value="FA_desaturase"/>
    <property type="match status" value="1"/>
</dbReference>
<dbReference type="AlphaFoldDB" id="A0AA39KBM6"/>
<reference evidence="3" key="1">
    <citation type="submission" date="2023-06" db="EMBL/GenBank/DDBJ databases">
        <authorList>
            <consortium name="Lawrence Berkeley National Laboratory"/>
            <person name="Ahrendt S."/>
            <person name="Sahu N."/>
            <person name="Indic B."/>
            <person name="Wong-Bajracharya J."/>
            <person name="Merenyi Z."/>
            <person name="Ke H.-M."/>
            <person name="Monk M."/>
            <person name="Kocsube S."/>
            <person name="Drula E."/>
            <person name="Lipzen A."/>
            <person name="Balint B."/>
            <person name="Henrissat B."/>
            <person name="Andreopoulos B."/>
            <person name="Martin F.M."/>
            <person name="Harder C.B."/>
            <person name="Rigling D."/>
            <person name="Ford K.L."/>
            <person name="Foster G.D."/>
            <person name="Pangilinan J."/>
            <person name="Papanicolaou A."/>
            <person name="Barry K."/>
            <person name="LaButti K."/>
            <person name="Viragh M."/>
            <person name="Koriabine M."/>
            <person name="Yan M."/>
            <person name="Riley R."/>
            <person name="Champramary S."/>
            <person name="Plett K.L."/>
            <person name="Tsai I.J."/>
            <person name="Slot J."/>
            <person name="Sipos G."/>
            <person name="Plett J."/>
            <person name="Nagy L.G."/>
            <person name="Grigoriev I.V."/>
        </authorList>
    </citation>
    <scope>NUCLEOTIDE SEQUENCE</scope>
    <source>
        <strain evidence="3">CCBAS 213</strain>
    </source>
</reference>
<dbReference type="InterPro" id="IPR012171">
    <property type="entry name" value="Fatty_acid_desaturase"/>
</dbReference>
<gene>
    <name evidence="3" type="ORF">EV420DRAFT_383470</name>
</gene>
<feature type="domain" description="Fatty acid desaturase" evidence="2">
    <location>
        <begin position="77"/>
        <end position="152"/>
    </location>
</feature>
<dbReference type="PANTHER" id="PTHR32100">
    <property type="entry name" value="OMEGA-6 FATTY ACID DESATURASE, CHLOROPLASTIC"/>
    <property type="match status" value="1"/>
</dbReference>
<dbReference type="Proteomes" id="UP001175211">
    <property type="component" value="Unassembled WGS sequence"/>
</dbReference>
<proteinExistence type="predicted"/>
<dbReference type="InterPro" id="IPR005804">
    <property type="entry name" value="FA_desaturase_dom"/>
</dbReference>